<protein>
    <submittedName>
        <fullName evidence="1">Uncharacterized protein</fullName>
    </submittedName>
</protein>
<reference evidence="1" key="2">
    <citation type="journal article" date="2015" name="Data Brief">
        <title>Shoot transcriptome of the giant reed, Arundo donax.</title>
        <authorList>
            <person name="Barrero R.A."/>
            <person name="Guerrero F.D."/>
            <person name="Moolhuijzen P."/>
            <person name="Goolsby J.A."/>
            <person name="Tidwell J."/>
            <person name="Bellgard S.E."/>
            <person name="Bellgard M.I."/>
        </authorList>
    </citation>
    <scope>NUCLEOTIDE SEQUENCE</scope>
    <source>
        <tissue evidence="1">Shoot tissue taken approximately 20 cm above the soil surface</tissue>
    </source>
</reference>
<organism evidence="1">
    <name type="scientific">Arundo donax</name>
    <name type="common">Giant reed</name>
    <name type="synonym">Donax arundinaceus</name>
    <dbReference type="NCBI Taxonomy" id="35708"/>
    <lineage>
        <taxon>Eukaryota</taxon>
        <taxon>Viridiplantae</taxon>
        <taxon>Streptophyta</taxon>
        <taxon>Embryophyta</taxon>
        <taxon>Tracheophyta</taxon>
        <taxon>Spermatophyta</taxon>
        <taxon>Magnoliopsida</taxon>
        <taxon>Liliopsida</taxon>
        <taxon>Poales</taxon>
        <taxon>Poaceae</taxon>
        <taxon>PACMAD clade</taxon>
        <taxon>Arundinoideae</taxon>
        <taxon>Arundineae</taxon>
        <taxon>Arundo</taxon>
    </lineage>
</organism>
<accession>A0A0A9HWU0</accession>
<reference evidence="1" key="1">
    <citation type="submission" date="2014-09" db="EMBL/GenBank/DDBJ databases">
        <authorList>
            <person name="Magalhaes I.L.F."/>
            <person name="Oliveira U."/>
            <person name="Santos F.R."/>
            <person name="Vidigal T.H.D.A."/>
            <person name="Brescovit A.D."/>
            <person name="Santos A.J."/>
        </authorList>
    </citation>
    <scope>NUCLEOTIDE SEQUENCE</scope>
    <source>
        <tissue evidence="1">Shoot tissue taken approximately 20 cm above the soil surface</tissue>
    </source>
</reference>
<dbReference type="EMBL" id="GBRH01160528">
    <property type="protein sequence ID" value="JAE37368.1"/>
    <property type="molecule type" value="Transcribed_RNA"/>
</dbReference>
<proteinExistence type="predicted"/>
<dbReference type="AlphaFoldDB" id="A0A0A9HWU0"/>
<evidence type="ECO:0000313" key="1">
    <source>
        <dbReference type="EMBL" id="JAE37368.1"/>
    </source>
</evidence>
<name>A0A0A9HWU0_ARUDO</name>
<sequence>MIFFLRTFCNPLLFYTLRRGNFLLESYLEVARSERAARVDHFGIDVFSLINAYW</sequence>